<dbReference type="WBParaSite" id="sdigi.contig25.g2058.t1">
    <property type="protein sequence ID" value="sdigi.contig25.g2058.t1"/>
    <property type="gene ID" value="sdigi.contig25.g2058"/>
</dbReference>
<organism evidence="2 3">
    <name type="scientific">Setaria digitata</name>
    <dbReference type="NCBI Taxonomy" id="48799"/>
    <lineage>
        <taxon>Eukaryota</taxon>
        <taxon>Metazoa</taxon>
        <taxon>Ecdysozoa</taxon>
        <taxon>Nematoda</taxon>
        <taxon>Chromadorea</taxon>
        <taxon>Rhabditida</taxon>
        <taxon>Spirurina</taxon>
        <taxon>Spiruromorpha</taxon>
        <taxon>Filarioidea</taxon>
        <taxon>Setariidae</taxon>
        <taxon>Setaria</taxon>
    </lineage>
</organism>
<dbReference type="AlphaFoldDB" id="A0A915PRA6"/>
<proteinExistence type="predicted"/>
<feature type="region of interest" description="Disordered" evidence="1">
    <location>
        <begin position="63"/>
        <end position="90"/>
    </location>
</feature>
<sequence length="90" mass="10517">MDHMKASADLRKDDRFLSDVPYKMASKSKPSSLRTVLKFPFNLNSVVDLVKPQTSLRQLSIQQRVPSFSESPLKRYPHKSDRARYRSIRH</sequence>
<evidence type="ECO:0000313" key="3">
    <source>
        <dbReference type="WBParaSite" id="sdigi.contig25.g2058.t1"/>
    </source>
</evidence>
<keyword evidence="2" id="KW-1185">Reference proteome</keyword>
<protein>
    <submittedName>
        <fullName evidence="3">Uncharacterized protein</fullName>
    </submittedName>
</protein>
<reference evidence="3" key="1">
    <citation type="submission" date="2022-11" db="UniProtKB">
        <authorList>
            <consortium name="WormBaseParasite"/>
        </authorList>
    </citation>
    <scope>IDENTIFICATION</scope>
</reference>
<evidence type="ECO:0000256" key="1">
    <source>
        <dbReference type="SAM" id="MobiDB-lite"/>
    </source>
</evidence>
<name>A0A915PRA6_9BILA</name>
<accession>A0A915PRA6</accession>
<dbReference type="Proteomes" id="UP000887581">
    <property type="component" value="Unplaced"/>
</dbReference>
<evidence type="ECO:0000313" key="2">
    <source>
        <dbReference type="Proteomes" id="UP000887581"/>
    </source>
</evidence>